<dbReference type="GO" id="GO:0005886">
    <property type="term" value="C:plasma membrane"/>
    <property type="evidence" value="ECO:0007669"/>
    <property type="project" value="TreeGrafter"/>
</dbReference>
<dbReference type="InterPro" id="IPR000719">
    <property type="entry name" value="Prot_kinase_dom"/>
</dbReference>
<feature type="domain" description="Protein kinase" evidence="1">
    <location>
        <begin position="1"/>
        <end position="209"/>
    </location>
</feature>
<dbReference type="InterPro" id="IPR001245">
    <property type="entry name" value="Ser-Thr/Tyr_kinase_cat_dom"/>
</dbReference>
<dbReference type="EMBL" id="JAUHHV010000007">
    <property type="protein sequence ID" value="KAK1417735.1"/>
    <property type="molecule type" value="Genomic_DNA"/>
</dbReference>
<dbReference type="SUPFAM" id="SSF56112">
    <property type="entry name" value="Protein kinase-like (PK-like)"/>
    <property type="match status" value="1"/>
</dbReference>
<proteinExistence type="predicted"/>
<accession>A0AAD8NIX0</accession>
<sequence>MRSMILVYEYASRGSLDRYLSDASTLTWIQRLRICVGAARGLCFLHDPKETQQRVLHRDHVKSANILLDENWTAKLSDFGLSKVGPANQAHTYLISHRVGTLGYCDPLYMELCFLSKESDVYSFGVVLFEVMCGRLCYEYQNCELTKILVPKWRQCYDEKRLDEIILPGLKEQMDSGCLKLFSAIAYRCVKKAREERPTMAEIVEELEFSLEKQEIYENTPESSHREKTSSLLFDQMDQSLVLSDDFDAYHFRTYPSALSPNSDNNVLSTSDSDRDDSYDLEDGLGVDSLQIVGYAKPGGKLLACGFPVRGTSSCMIQWVRHFKDGTWKYIEGATNPEYVVTADDFDNLIAIECIPTDSRGQQGKVVRLFANDQNKITCDMEMQKEIDNYMSAGRASFNATLLMGSSESGEQIKVSMRRSRYQIKFNRTQDIFIHEKYSSDLSVKIPSGVTTQFELRRPDGSSHTFSFHDVRMRDTFVLTMRMFQRKSHTLLTLNPHIFIFNLSAPLHQSCIIIINRSCSISIIFIISYNLIDRSIGLFTGVASYSLRPSA</sequence>
<gene>
    <name evidence="2" type="ORF">QVD17_26869</name>
</gene>
<dbReference type="InterPro" id="IPR011009">
    <property type="entry name" value="Kinase-like_dom_sf"/>
</dbReference>
<name>A0AAD8NIX0_TARER</name>
<evidence type="ECO:0000259" key="1">
    <source>
        <dbReference type="PROSITE" id="PS50011"/>
    </source>
</evidence>
<dbReference type="Gene3D" id="2.60.40.2700">
    <property type="match status" value="1"/>
</dbReference>
<dbReference type="PROSITE" id="PS50011">
    <property type="entry name" value="PROTEIN_KINASE_DOM"/>
    <property type="match status" value="1"/>
</dbReference>
<evidence type="ECO:0000313" key="3">
    <source>
        <dbReference type="Proteomes" id="UP001229421"/>
    </source>
</evidence>
<dbReference type="PANTHER" id="PTHR31149:SF7">
    <property type="entry name" value="EXPRESSED PROTEIN"/>
    <property type="match status" value="1"/>
</dbReference>
<dbReference type="PANTHER" id="PTHR31149">
    <property type="entry name" value="EXPRESSED PROTEIN"/>
    <property type="match status" value="1"/>
</dbReference>
<dbReference type="AlphaFoldDB" id="A0AAD8NIX0"/>
<evidence type="ECO:0000313" key="2">
    <source>
        <dbReference type="EMBL" id="KAK1417735.1"/>
    </source>
</evidence>
<keyword evidence="3" id="KW-1185">Reference proteome</keyword>
<organism evidence="2 3">
    <name type="scientific">Tagetes erecta</name>
    <name type="common">African marigold</name>
    <dbReference type="NCBI Taxonomy" id="13708"/>
    <lineage>
        <taxon>Eukaryota</taxon>
        <taxon>Viridiplantae</taxon>
        <taxon>Streptophyta</taxon>
        <taxon>Embryophyta</taxon>
        <taxon>Tracheophyta</taxon>
        <taxon>Spermatophyta</taxon>
        <taxon>Magnoliopsida</taxon>
        <taxon>eudicotyledons</taxon>
        <taxon>Gunneridae</taxon>
        <taxon>Pentapetalae</taxon>
        <taxon>asterids</taxon>
        <taxon>campanulids</taxon>
        <taxon>Asterales</taxon>
        <taxon>Asteraceae</taxon>
        <taxon>Asteroideae</taxon>
        <taxon>Heliantheae alliance</taxon>
        <taxon>Tageteae</taxon>
        <taxon>Tagetes</taxon>
    </lineage>
</organism>
<comment type="caution">
    <text evidence="2">The sequence shown here is derived from an EMBL/GenBank/DDBJ whole genome shotgun (WGS) entry which is preliminary data.</text>
</comment>
<dbReference type="GO" id="GO:0005524">
    <property type="term" value="F:ATP binding"/>
    <property type="evidence" value="ECO:0007669"/>
    <property type="project" value="InterPro"/>
</dbReference>
<dbReference type="Pfam" id="PF23197">
    <property type="entry name" value="IG_AIR9"/>
    <property type="match status" value="1"/>
</dbReference>
<protein>
    <recommendedName>
        <fullName evidence="1">Protein kinase domain-containing protein</fullName>
    </recommendedName>
</protein>
<dbReference type="Pfam" id="PF07714">
    <property type="entry name" value="PK_Tyr_Ser-Thr"/>
    <property type="match status" value="1"/>
</dbReference>
<dbReference type="Gene3D" id="1.10.510.10">
    <property type="entry name" value="Transferase(Phosphotransferase) domain 1"/>
    <property type="match status" value="1"/>
</dbReference>
<dbReference type="Proteomes" id="UP001229421">
    <property type="component" value="Unassembled WGS sequence"/>
</dbReference>
<reference evidence="2" key="1">
    <citation type="journal article" date="2023" name="bioRxiv">
        <title>Improved chromosome-level genome assembly for marigold (Tagetes erecta).</title>
        <authorList>
            <person name="Jiang F."/>
            <person name="Yuan L."/>
            <person name="Wang S."/>
            <person name="Wang H."/>
            <person name="Xu D."/>
            <person name="Wang A."/>
            <person name="Fan W."/>
        </authorList>
    </citation>
    <scope>NUCLEOTIDE SEQUENCE</scope>
    <source>
        <strain evidence="2">WSJ</strain>
        <tissue evidence="2">Leaf</tissue>
    </source>
</reference>
<dbReference type="InterPro" id="IPR056284">
    <property type="entry name" value="AIR9-like_A9"/>
</dbReference>
<dbReference type="GO" id="GO:0004672">
    <property type="term" value="F:protein kinase activity"/>
    <property type="evidence" value="ECO:0007669"/>
    <property type="project" value="InterPro"/>
</dbReference>